<evidence type="ECO:0000256" key="1">
    <source>
        <dbReference type="SAM" id="Phobius"/>
    </source>
</evidence>
<dbReference type="Gramene" id="AET4Gv20164600.1">
    <property type="protein sequence ID" value="AET4Gv20164600.1"/>
    <property type="gene ID" value="AET4Gv20164600"/>
</dbReference>
<reference evidence="3" key="1">
    <citation type="journal article" date="2014" name="Science">
        <title>Ancient hybridizations among the ancestral genomes of bread wheat.</title>
        <authorList>
            <consortium name="International Wheat Genome Sequencing Consortium,"/>
            <person name="Marcussen T."/>
            <person name="Sandve S.R."/>
            <person name="Heier L."/>
            <person name="Spannagl M."/>
            <person name="Pfeifer M."/>
            <person name="Jakobsen K.S."/>
            <person name="Wulff B.B."/>
            <person name="Steuernagel B."/>
            <person name="Mayer K.F."/>
            <person name="Olsen O.A."/>
        </authorList>
    </citation>
    <scope>NUCLEOTIDE SEQUENCE [LARGE SCALE GENOMIC DNA]</scope>
    <source>
        <strain evidence="3">cv. AL8/78</strain>
    </source>
</reference>
<keyword evidence="1" id="KW-1133">Transmembrane helix</keyword>
<keyword evidence="1" id="KW-0472">Membrane</keyword>
<name>A0A453HEW2_AEGTS</name>
<sequence>MRFSFSCESEGPDACFCAHWFSFVPDHYVLIAFQIDIINFSHSDIICFAYLPMPLFVVSCLSVMILPI</sequence>
<dbReference type="EnsemblPlants" id="AET4Gv20164600.1">
    <property type="protein sequence ID" value="AET4Gv20164600.1"/>
    <property type="gene ID" value="AET4Gv20164600"/>
</dbReference>
<proteinExistence type="predicted"/>
<reference evidence="2" key="4">
    <citation type="submission" date="2019-03" db="UniProtKB">
        <authorList>
            <consortium name="EnsemblPlants"/>
        </authorList>
    </citation>
    <scope>IDENTIFICATION</scope>
</reference>
<reference evidence="2" key="3">
    <citation type="journal article" date="2017" name="Nature">
        <title>Genome sequence of the progenitor of the wheat D genome Aegilops tauschii.</title>
        <authorList>
            <person name="Luo M.C."/>
            <person name="Gu Y.Q."/>
            <person name="Puiu D."/>
            <person name="Wang H."/>
            <person name="Twardziok S.O."/>
            <person name="Deal K.R."/>
            <person name="Huo N."/>
            <person name="Zhu T."/>
            <person name="Wang L."/>
            <person name="Wang Y."/>
            <person name="McGuire P.E."/>
            <person name="Liu S."/>
            <person name="Long H."/>
            <person name="Ramasamy R.K."/>
            <person name="Rodriguez J.C."/>
            <person name="Van S.L."/>
            <person name="Yuan L."/>
            <person name="Wang Z."/>
            <person name="Xia Z."/>
            <person name="Xiao L."/>
            <person name="Anderson O.D."/>
            <person name="Ouyang S."/>
            <person name="Liang Y."/>
            <person name="Zimin A.V."/>
            <person name="Pertea G."/>
            <person name="Qi P."/>
            <person name="Bennetzen J.L."/>
            <person name="Dai X."/>
            <person name="Dawson M.W."/>
            <person name="Muller H.G."/>
            <person name="Kugler K."/>
            <person name="Rivarola-Duarte L."/>
            <person name="Spannagl M."/>
            <person name="Mayer K.F.X."/>
            <person name="Lu F.H."/>
            <person name="Bevan M.W."/>
            <person name="Leroy P."/>
            <person name="Li P."/>
            <person name="You F.M."/>
            <person name="Sun Q."/>
            <person name="Liu Z."/>
            <person name="Lyons E."/>
            <person name="Wicker T."/>
            <person name="Salzberg S.L."/>
            <person name="Devos K.M."/>
            <person name="Dvorak J."/>
        </authorList>
    </citation>
    <scope>NUCLEOTIDE SEQUENCE [LARGE SCALE GENOMIC DNA]</scope>
    <source>
        <strain evidence="2">cv. AL8/78</strain>
    </source>
</reference>
<evidence type="ECO:0000313" key="2">
    <source>
        <dbReference type="EnsemblPlants" id="AET4Gv20164600.4"/>
    </source>
</evidence>
<evidence type="ECO:0000313" key="3">
    <source>
        <dbReference type="Proteomes" id="UP000015105"/>
    </source>
</evidence>
<accession>A0A453HEW2</accession>
<dbReference type="AlphaFoldDB" id="A0A453HEW2"/>
<keyword evidence="3" id="KW-1185">Reference proteome</keyword>
<dbReference type="Proteomes" id="UP000015105">
    <property type="component" value="Chromosome 4D"/>
</dbReference>
<reference evidence="3" key="2">
    <citation type="journal article" date="2017" name="Nat. Plants">
        <title>The Aegilops tauschii genome reveals multiple impacts of transposons.</title>
        <authorList>
            <person name="Zhao G."/>
            <person name="Zou C."/>
            <person name="Li K."/>
            <person name="Wang K."/>
            <person name="Li T."/>
            <person name="Gao L."/>
            <person name="Zhang X."/>
            <person name="Wang H."/>
            <person name="Yang Z."/>
            <person name="Liu X."/>
            <person name="Jiang W."/>
            <person name="Mao L."/>
            <person name="Kong X."/>
            <person name="Jiao Y."/>
            <person name="Jia J."/>
        </authorList>
    </citation>
    <scope>NUCLEOTIDE SEQUENCE [LARGE SCALE GENOMIC DNA]</scope>
    <source>
        <strain evidence="3">cv. AL8/78</strain>
    </source>
</reference>
<reference evidence="2" key="5">
    <citation type="journal article" date="2021" name="G3 (Bethesda)">
        <title>Aegilops tauschii genome assembly Aet v5.0 features greater sequence contiguity and improved annotation.</title>
        <authorList>
            <person name="Wang L."/>
            <person name="Zhu T."/>
            <person name="Rodriguez J.C."/>
            <person name="Deal K.R."/>
            <person name="Dubcovsky J."/>
            <person name="McGuire P.E."/>
            <person name="Lux T."/>
            <person name="Spannagl M."/>
            <person name="Mayer K.F.X."/>
            <person name="Baldrich P."/>
            <person name="Meyers B.C."/>
            <person name="Huo N."/>
            <person name="Gu Y.Q."/>
            <person name="Zhou H."/>
            <person name="Devos K.M."/>
            <person name="Bennetzen J.L."/>
            <person name="Unver T."/>
            <person name="Budak H."/>
            <person name="Gulick P.J."/>
            <person name="Galiba G."/>
            <person name="Kalapos B."/>
            <person name="Nelson D.R."/>
            <person name="Li P."/>
            <person name="You F.M."/>
            <person name="Luo M.C."/>
            <person name="Dvorak J."/>
        </authorList>
    </citation>
    <scope>NUCLEOTIDE SEQUENCE [LARGE SCALE GENOMIC DNA]</scope>
    <source>
        <strain evidence="2">cv. AL8/78</strain>
    </source>
</reference>
<keyword evidence="1" id="KW-0812">Transmembrane</keyword>
<dbReference type="EnsemblPlants" id="AET4Gv20164600.4">
    <property type="protein sequence ID" value="AET4Gv20164600.4"/>
    <property type="gene ID" value="AET4Gv20164600"/>
</dbReference>
<protein>
    <submittedName>
        <fullName evidence="2">Uncharacterized protein</fullName>
    </submittedName>
</protein>
<dbReference type="Gramene" id="AET4Gv20164600.4">
    <property type="protein sequence ID" value="AET4Gv20164600.4"/>
    <property type="gene ID" value="AET4Gv20164600"/>
</dbReference>
<feature type="transmembrane region" description="Helical" evidence="1">
    <location>
        <begin position="45"/>
        <end position="66"/>
    </location>
</feature>
<organism evidence="2 3">
    <name type="scientific">Aegilops tauschii subsp. strangulata</name>
    <name type="common">Goatgrass</name>
    <dbReference type="NCBI Taxonomy" id="200361"/>
    <lineage>
        <taxon>Eukaryota</taxon>
        <taxon>Viridiplantae</taxon>
        <taxon>Streptophyta</taxon>
        <taxon>Embryophyta</taxon>
        <taxon>Tracheophyta</taxon>
        <taxon>Spermatophyta</taxon>
        <taxon>Magnoliopsida</taxon>
        <taxon>Liliopsida</taxon>
        <taxon>Poales</taxon>
        <taxon>Poaceae</taxon>
        <taxon>BOP clade</taxon>
        <taxon>Pooideae</taxon>
        <taxon>Triticodae</taxon>
        <taxon>Triticeae</taxon>
        <taxon>Triticinae</taxon>
        <taxon>Aegilops</taxon>
    </lineage>
</organism>